<comment type="caution">
    <text evidence="2">The sequence shown here is derived from an EMBL/GenBank/DDBJ whole genome shotgun (WGS) entry which is preliminary data.</text>
</comment>
<dbReference type="Pfam" id="PF05437">
    <property type="entry name" value="AzlD"/>
    <property type="match status" value="1"/>
</dbReference>
<proteinExistence type="predicted"/>
<protein>
    <submittedName>
        <fullName evidence="2">AzlD domain-containing protein</fullName>
    </submittedName>
</protein>
<feature type="transmembrane region" description="Helical" evidence="1">
    <location>
        <begin position="38"/>
        <end position="59"/>
    </location>
</feature>
<dbReference type="Proteomes" id="UP001529245">
    <property type="component" value="Unassembled WGS sequence"/>
</dbReference>
<reference evidence="2 3" key="1">
    <citation type="submission" date="2023-04" db="EMBL/GenBank/DDBJ databases">
        <title>A. sendaiensis sub sp. chiapanensis a novel subspecie with specific adaptation in bacterial cell wall isolated from an active volcano.</title>
        <authorList>
            <person name="Alvarez Gutierrez P.E."/>
            <person name="Ortiz Cortes L.Y."/>
        </authorList>
    </citation>
    <scope>NUCLEOTIDE SEQUENCE [LARGE SCALE GENOMIC DNA]</scope>
    <source>
        <strain evidence="2 3">PA2</strain>
    </source>
</reference>
<keyword evidence="3" id="KW-1185">Reference proteome</keyword>
<accession>A0ABT6XW48</accession>
<evidence type="ECO:0000313" key="2">
    <source>
        <dbReference type="EMBL" id="MDI9259314.1"/>
    </source>
</evidence>
<evidence type="ECO:0000256" key="1">
    <source>
        <dbReference type="SAM" id="Phobius"/>
    </source>
</evidence>
<feature type="transmembrane region" description="Helical" evidence="1">
    <location>
        <begin position="6"/>
        <end position="26"/>
    </location>
</feature>
<evidence type="ECO:0000313" key="3">
    <source>
        <dbReference type="Proteomes" id="UP001529245"/>
    </source>
</evidence>
<gene>
    <name evidence="2" type="ORF">QID03_03870</name>
</gene>
<name>A0ABT6XW48_ALISE</name>
<feature type="transmembrane region" description="Helical" evidence="1">
    <location>
        <begin position="79"/>
        <end position="105"/>
    </location>
</feature>
<dbReference type="InterPro" id="IPR008407">
    <property type="entry name" value="Brnchd-chn_aa_trnsp_AzlD"/>
</dbReference>
<dbReference type="EMBL" id="JASGCB010000004">
    <property type="protein sequence ID" value="MDI9259314.1"/>
    <property type="molecule type" value="Genomic_DNA"/>
</dbReference>
<dbReference type="RefSeq" id="WP_283202881.1">
    <property type="nucleotide sequence ID" value="NZ_JASGCB010000004.1"/>
</dbReference>
<organism evidence="2 3">
    <name type="scientific">Alicyclobacillus sendaiensis PA2</name>
    <dbReference type="NCBI Taxonomy" id="3029425"/>
    <lineage>
        <taxon>Bacteria</taxon>
        <taxon>Bacillati</taxon>
        <taxon>Bacillota</taxon>
        <taxon>Bacilli</taxon>
        <taxon>Bacillales</taxon>
        <taxon>Alicyclobacillaceae</taxon>
        <taxon>Alicyclobacillus</taxon>
    </lineage>
</organism>
<sequence>MLGVLGVTVIVGVGTYLIRAGSLSLGGRMTWPAWLREWFVFVTPAVLGALLGPEIFLPNQHGIFLWNNKTFLASIPTGIVAWCSRNLLLTVMVGVLCFAALSYLLS</sequence>
<keyword evidence="1" id="KW-0472">Membrane</keyword>
<keyword evidence="1" id="KW-0812">Transmembrane</keyword>
<keyword evidence="1" id="KW-1133">Transmembrane helix</keyword>